<organism evidence="1 3">
    <name type="scientific">Diversispora epigaea</name>
    <dbReference type="NCBI Taxonomy" id="1348612"/>
    <lineage>
        <taxon>Eukaryota</taxon>
        <taxon>Fungi</taxon>
        <taxon>Fungi incertae sedis</taxon>
        <taxon>Mucoromycota</taxon>
        <taxon>Glomeromycotina</taxon>
        <taxon>Glomeromycetes</taxon>
        <taxon>Diversisporales</taxon>
        <taxon>Diversisporaceae</taxon>
        <taxon>Diversispora</taxon>
    </lineage>
</organism>
<dbReference type="AlphaFoldDB" id="A0A397HLE8"/>
<dbReference type="EMBL" id="PQFF01000314">
    <property type="protein sequence ID" value="RHZ62053.1"/>
    <property type="molecule type" value="Genomic_DNA"/>
</dbReference>
<accession>A0A397HLE8</accession>
<sequence length="156" mass="18208">MENIFSNEEGNVDAQFNLGTIKDEMPKWTSGNCDIDNIIQMTQSDENANVWEIWRWIDYSKLKNIECEFGRIWKAEWIDMPEEVFELYKSNQVALKKFKDSQEISSEILKEVNSKCTNTVAIKSTASHDFFPSKKSISRTTDFTMTVIIPILIFKF</sequence>
<evidence type="ECO:0000313" key="1">
    <source>
        <dbReference type="EMBL" id="RHZ62053.1"/>
    </source>
</evidence>
<evidence type="ECO:0000313" key="3">
    <source>
        <dbReference type="Proteomes" id="UP000266861"/>
    </source>
</evidence>
<keyword evidence="3" id="KW-1185">Reference proteome</keyword>
<dbReference type="Proteomes" id="UP000266861">
    <property type="component" value="Unassembled WGS sequence"/>
</dbReference>
<name>A0A397HLE8_9GLOM</name>
<comment type="caution">
    <text evidence="1">The sequence shown here is derived from an EMBL/GenBank/DDBJ whole genome shotgun (WGS) entry which is preliminary data.</text>
</comment>
<evidence type="ECO:0000313" key="2">
    <source>
        <dbReference type="EMBL" id="RHZ62067.1"/>
    </source>
</evidence>
<protein>
    <submittedName>
        <fullName evidence="1">Uncharacterized protein</fullName>
    </submittedName>
</protein>
<reference evidence="1 3" key="1">
    <citation type="submission" date="2018-08" db="EMBL/GenBank/DDBJ databases">
        <title>Genome and evolution of the arbuscular mycorrhizal fungus Diversispora epigaea (formerly Glomus versiforme) and its bacterial endosymbionts.</title>
        <authorList>
            <person name="Sun X."/>
            <person name="Fei Z."/>
            <person name="Harrison M."/>
        </authorList>
    </citation>
    <scope>NUCLEOTIDE SEQUENCE [LARGE SCALE GENOMIC DNA]</scope>
    <source>
        <strain evidence="1 3">IT104</strain>
    </source>
</reference>
<dbReference type="EMBL" id="PQFF01000314">
    <property type="protein sequence ID" value="RHZ62067.1"/>
    <property type="molecule type" value="Genomic_DNA"/>
</dbReference>
<proteinExistence type="predicted"/>
<gene>
    <name evidence="2" type="ORF">Glove_344g48</name>
    <name evidence="1" type="ORF">Glove_344g50</name>
</gene>